<accession>A0A3N6M113</accession>
<proteinExistence type="predicted"/>
<dbReference type="OrthoDB" id="214567at2157"/>
<dbReference type="InterPro" id="IPR054828">
    <property type="entry name" value="Vit_B12_bind_prot"/>
</dbReference>
<evidence type="ECO:0000313" key="5">
    <source>
        <dbReference type="Proteomes" id="UP000282323"/>
    </source>
</evidence>
<organism evidence="4 5">
    <name type="scientific">Natrarchaeobius chitinivorans</name>
    <dbReference type="NCBI Taxonomy" id="1679083"/>
    <lineage>
        <taxon>Archaea</taxon>
        <taxon>Methanobacteriati</taxon>
        <taxon>Methanobacteriota</taxon>
        <taxon>Stenosarchaea group</taxon>
        <taxon>Halobacteria</taxon>
        <taxon>Halobacteriales</taxon>
        <taxon>Natrialbaceae</taxon>
        <taxon>Natrarchaeobius</taxon>
    </lineage>
</organism>
<feature type="compositionally biased region" description="Low complexity" evidence="2">
    <location>
        <begin position="366"/>
        <end position="375"/>
    </location>
</feature>
<dbReference type="EMBL" id="REGA01000002">
    <property type="protein sequence ID" value="RQG96993.1"/>
    <property type="molecule type" value="Genomic_DNA"/>
</dbReference>
<feature type="compositionally biased region" description="Acidic residues" evidence="2">
    <location>
        <begin position="338"/>
        <end position="365"/>
    </location>
</feature>
<reference evidence="4 5" key="1">
    <citation type="submission" date="2018-10" db="EMBL/GenBank/DDBJ databases">
        <title>Natrarchaeobius chitinivorans gen. nov., sp. nov., and Natrarchaeobius haloalkaliphilus sp. nov., alkaliphilic, chitin-utilizing haloarchaea from hypersaline alkaline lakes.</title>
        <authorList>
            <person name="Sorokin D.Y."/>
            <person name="Elcheninov A.G."/>
            <person name="Kostrikina N.A."/>
            <person name="Bale N.J."/>
            <person name="Sinninghe Damste J.S."/>
            <person name="Khijniak T.V."/>
            <person name="Kublanov I.V."/>
            <person name="Toshchakov S.V."/>
        </authorList>
    </citation>
    <scope>NUCLEOTIDE SEQUENCE [LARGE SCALE GENOMIC DNA]</scope>
    <source>
        <strain evidence="4 5">AArcht4T</strain>
    </source>
</reference>
<dbReference type="PROSITE" id="PS50983">
    <property type="entry name" value="FE_B12_PBP"/>
    <property type="match status" value="1"/>
</dbReference>
<evidence type="ECO:0000256" key="1">
    <source>
        <dbReference type="ARBA" id="ARBA00022729"/>
    </source>
</evidence>
<dbReference type="NCBIfam" id="NF038402">
    <property type="entry name" value="TroA_like"/>
    <property type="match status" value="1"/>
</dbReference>
<comment type="caution">
    <text evidence="4">The sequence shown here is derived from an EMBL/GenBank/DDBJ whole genome shotgun (WGS) entry which is preliminary data.</text>
</comment>
<evidence type="ECO:0000259" key="3">
    <source>
        <dbReference type="PROSITE" id="PS50983"/>
    </source>
</evidence>
<dbReference type="Pfam" id="PF01497">
    <property type="entry name" value="Peripla_BP_2"/>
    <property type="match status" value="1"/>
</dbReference>
<gene>
    <name evidence="4" type="ORF">EA473_02625</name>
</gene>
<evidence type="ECO:0000313" key="4">
    <source>
        <dbReference type="EMBL" id="RQG96993.1"/>
    </source>
</evidence>
<dbReference type="InterPro" id="IPR026469">
    <property type="entry name" value="Peripla_PGF_1"/>
</dbReference>
<dbReference type="PANTHER" id="PTHR30535">
    <property type="entry name" value="VITAMIN B12-BINDING PROTEIN"/>
    <property type="match status" value="1"/>
</dbReference>
<dbReference type="InterPro" id="IPR002491">
    <property type="entry name" value="ABC_transptr_periplasmic_BD"/>
</dbReference>
<dbReference type="PANTHER" id="PTHR30535:SF34">
    <property type="entry name" value="MOLYBDATE-BINDING PROTEIN MOLA"/>
    <property type="match status" value="1"/>
</dbReference>
<name>A0A3N6M113_NATCH</name>
<evidence type="ECO:0000256" key="2">
    <source>
        <dbReference type="SAM" id="MobiDB-lite"/>
    </source>
</evidence>
<sequence>MRHSRTILLTVALVIGSIAFASGGVVGAGSSSSAATATQAIDADCEYPIERTDARGETITIDDEPEEVVTLYPGDAQLAYQIGAEDRVVGMPVGPYTDSLEAGDRTDITEDDGVTPVAEEIVALDPDVVLAANVALAEEDLIDQLEDAGITVYVLDTATSIDDVRENVEATGELTGECAGAEETVSWMDDRLELIEGALEDEDEPLALYAMGEDGTTPGTATFQHEVLTTAGLENVAERAGIEGWQEISAEVVVEEDPEWIVYPDWADEPPVAESVEETTAFQEDNVVAVDDNAMSQPAPGVVDVIFHLVETVHPDVYADIEADVEAVDEAHGLEGGDGTDESEDDAADGTDEMEATMDSDDESDAATADGADDGASPIPGFGAVGAIVALLTVGVMSRLR</sequence>
<keyword evidence="5" id="KW-1185">Reference proteome</keyword>
<dbReference type="Proteomes" id="UP000282323">
    <property type="component" value="Unassembled WGS sequence"/>
</dbReference>
<dbReference type="SUPFAM" id="SSF53807">
    <property type="entry name" value="Helical backbone' metal receptor"/>
    <property type="match status" value="1"/>
</dbReference>
<dbReference type="RefSeq" id="WP_124194112.1">
    <property type="nucleotide sequence ID" value="NZ_REGA01000002.1"/>
</dbReference>
<dbReference type="InterPro" id="IPR050902">
    <property type="entry name" value="ABC_Transporter_SBP"/>
</dbReference>
<keyword evidence="1" id="KW-0732">Signal</keyword>
<feature type="region of interest" description="Disordered" evidence="2">
    <location>
        <begin position="332"/>
        <end position="375"/>
    </location>
</feature>
<dbReference type="AlphaFoldDB" id="A0A3N6M113"/>
<dbReference type="Gene3D" id="3.40.50.1980">
    <property type="entry name" value="Nitrogenase molybdenum iron protein domain"/>
    <property type="match status" value="2"/>
</dbReference>
<feature type="domain" description="Fe/B12 periplasmic-binding" evidence="3">
    <location>
        <begin position="67"/>
        <end position="321"/>
    </location>
</feature>
<dbReference type="NCBIfam" id="TIGR04281">
    <property type="entry name" value="peripla_PGF_1"/>
    <property type="match status" value="1"/>
</dbReference>
<protein>
    <submittedName>
        <fullName evidence="4">ABC transporter substrate-binding protein</fullName>
    </submittedName>
</protein>